<dbReference type="SUPFAM" id="SSF52540">
    <property type="entry name" value="P-loop containing nucleoside triphosphate hydrolases"/>
    <property type="match status" value="1"/>
</dbReference>
<evidence type="ECO:0000256" key="2">
    <source>
        <dbReference type="ARBA" id="ARBA00023015"/>
    </source>
</evidence>
<feature type="compositionally biased region" description="Basic and acidic residues" evidence="6">
    <location>
        <begin position="324"/>
        <end position="340"/>
    </location>
</feature>
<gene>
    <name evidence="8" type="ORF">GCM10009827_100450</name>
</gene>
<reference evidence="8 9" key="1">
    <citation type="journal article" date="2019" name="Int. J. Syst. Evol. Microbiol.">
        <title>The Global Catalogue of Microorganisms (GCM) 10K type strain sequencing project: providing services to taxonomists for standard genome sequencing and annotation.</title>
        <authorList>
            <consortium name="The Broad Institute Genomics Platform"/>
            <consortium name="The Broad Institute Genome Sequencing Center for Infectious Disease"/>
            <person name="Wu L."/>
            <person name="Ma J."/>
        </authorList>
    </citation>
    <scope>NUCLEOTIDE SEQUENCE [LARGE SCALE GENOMIC DNA]</scope>
    <source>
        <strain evidence="8 9">JCM 15933</strain>
    </source>
</reference>
<dbReference type="InterPro" id="IPR027417">
    <property type="entry name" value="P-loop_NTPase"/>
</dbReference>
<evidence type="ECO:0000256" key="4">
    <source>
        <dbReference type="ARBA" id="ARBA00023163"/>
    </source>
</evidence>
<feature type="region of interest" description="Disordered" evidence="6">
    <location>
        <begin position="264"/>
        <end position="348"/>
    </location>
</feature>
<dbReference type="PANTHER" id="PTHR35807">
    <property type="entry name" value="TRANSCRIPTIONAL REGULATOR REDD-RELATED"/>
    <property type="match status" value="1"/>
</dbReference>
<keyword evidence="3 5" id="KW-0238">DNA-binding</keyword>
<evidence type="ECO:0000256" key="5">
    <source>
        <dbReference type="PROSITE-ProRule" id="PRU01091"/>
    </source>
</evidence>
<evidence type="ECO:0000313" key="9">
    <source>
        <dbReference type="Proteomes" id="UP001501470"/>
    </source>
</evidence>
<comment type="caution">
    <text evidence="8">The sequence shown here is derived from an EMBL/GenBank/DDBJ whole genome shotgun (WGS) entry which is preliminary data.</text>
</comment>
<dbReference type="SMART" id="SM00028">
    <property type="entry name" value="TPR"/>
    <property type="match status" value="3"/>
</dbReference>
<dbReference type="InterPro" id="IPR051677">
    <property type="entry name" value="AfsR-DnrI-RedD_regulator"/>
</dbReference>
<organism evidence="8 9">
    <name type="scientific">Dactylosporangium maewongense</name>
    <dbReference type="NCBI Taxonomy" id="634393"/>
    <lineage>
        <taxon>Bacteria</taxon>
        <taxon>Bacillati</taxon>
        <taxon>Actinomycetota</taxon>
        <taxon>Actinomycetes</taxon>
        <taxon>Micromonosporales</taxon>
        <taxon>Micromonosporaceae</taxon>
        <taxon>Dactylosporangium</taxon>
    </lineage>
</organism>
<dbReference type="InterPro" id="IPR005158">
    <property type="entry name" value="BTAD"/>
</dbReference>
<evidence type="ECO:0000259" key="7">
    <source>
        <dbReference type="PROSITE" id="PS51755"/>
    </source>
</evidence>
<dbReference type="CDD" id="cd15831">
    <property type="entry name" value="BTAD"/>
    <property type="match status" value="1"/>
</dbReference>
<dbReference type="PROSITE" id="PS51755">
    <property type="entry name" value="OMPR_PHOB"/>
    <property type="match status" value="1"/>
</dbReference>
<evidence type="ECO:0000313" key="8">
    <source>
        <dbReference type="EMBL" id="GAA1562810.1"/>
    </source>
</evidence>
<feature type="DNA-binding region" description="OmpR/PhoB-type" evidence="5">
    <location>
        <begin position="1"/>
        <end position="101"/>
    </location>
</feature>
<name>A0ABN2CQW9_9ACTN</name>
<keyword evidence="2" id="KW-0805">Transcription regulation</keyword>
<evidence type="ECO:0000256" key="1">
    <source>
        <dbReference type="ARBA" id="ARBA00005820"/>
    </source>
</evidence>
<protein>
    <recommendedName>
        <fullName evidence="7">OmpR/PhoB-type domain-containing protein</fullName>
    </recommendedName>
</protein>
<dbReference type="PANTHER" id="PTHR35807:SF1">
    <property type="entry name" value="TRANSCRIPTIONAL REGULATOR REDD"/>
    <property type="match status" value="1"/>
</dbReference>
<proteinExistence type="inferred from homology"/>
<dbReference type="Gene3D" id="1.10.10.10">
    <property type="entry name" value="Winged helix-like DNA-binding domain superfamily/Winged helix DNA-binding domain"/>
    <property type="match status" value="1"/>
</dbReference>
<feature type="domain" description="OmpR/PhoB-type" evidence="7">
    <location>
        <begin position="1"/>
        <end position="101"/>
    </location>
</feature>
<accession>A0ABN2CQW9</accession>
<dbReference type="InterPro" id="IPR016032">
    <property type="entry name" value="Sig_transdc_resp-reg_C-effctor"/>
</dbReference>
<dbReference type="InterPro" id="IPR041664">
    <property type="entry name" value="AAA_16"/>
</dbReference>
<dbReference type="SMART" id="SM01043">
    <property type="entry name" value="BTAD"/>
    <property type="match status" value="1"/>
</dbReference>
<keyword evidence="4" id="KW-0804">Transcription</keyword>
<comment type="similarity">
    <text evidence="1">Belongs to the AfsR/DnrI/RedD regulatory family.</text>
</comment>
<dbReference type="Pfam" id="PF03704">
    <property type="entry name" value="BTAD"/>
    <property type="match status" value="1"/>
</dbReference>
<dbReference type="InterPro" id="IPR011990">
    <property type="entry name" value="TPR-like_helical_dom_sf"/>
</dbReference>
<dbReference type="EMBL" id="BAAAQD010000032">
    <property type="protein sequence ID" value="GAA1562810.1"/>
    <property type="molecule type" value="Genomic_DNA"/>
</dbReference>
<evidence type="ECO:0000256" key="3">
    <source>
        <dbReference type="ARBA" id="ARBA00023125"/>
    </source>
</evidence>
<dbReference type="InterPro" id="IPR001867">
    <property type="entry name" value="OmpR/PhoB-type_DNA-bd"/>
</dbReference>
<dbReference type="Pfam" id="PF00486">
    <property type="entry name" value="Trans_reg_C"/>
    <property type="match status" value="1"/>
</dbReference>
<dbReference type="SUPFAM" id="SSF48452">
    <property type="entry name" value="TPR-like"/>
    <property type="match status" value="2"/>
</dbReference>
<evidence type="ECO:0000256" key="6">
    <source>
        <dbReference type="SAM" id="MobiDB-lite"/>
    </source>
</evidence>
<keyword evidence="9" id="KW-1185">Reference proteome</keyword>
<dbReference type="Proteomes" id="UP001501470">
    <property type="component" value="Unassembled WGS sequence"/>
</dbReference>
<sequence length="1184" mass="125457">MARVMLMRVLGPFAVDVSGGAADLGGPRQRAVLALLLSAGGDVVSVDRMIDDLWRGEAPPRAIASLQAYVSNLRRVLEPARERRAPARLLISAPPGYAIRVPPDAVDAWRFEALLAEARAAHTAEPGRARLLLRAGLELWQGGAYAEFAEEPWAQPEAARLEELRLVARELLLDVALRTGGAAEAVPEAELLTRQAPLREEGWRLLALALWSTGRQADALAALRRARAVLADELGLDPGPALVELESAILGQRVGILDGLRPAPSSAGSVRADVPATAEPHPHPNPGSGGAEGWTAESAGPAGDEHRGQGAAPPDRSPAPRVAGQEHHERAAGSPVHERATPPQARGAGQDEVFVGRGQELATLSGVAAEAVAGGPRIVLLSGEAGVGKTSVLARFRQELLDGGWLVAVGRCPEVDGAPPAWAWVEALRGLAGDVPPDDLGPALAPLLEDADRPLAAPGEVSDVAGGRFRLHRSVRAWLRRAAALRPVAIVLDDLHAADAETLLLLASVADLTDAPVLIVAALRPADNRERLAETLAALARRSPLRVHLDGLGPADVQRLVGAFADADAGTVAALAERTGGNPFYVRESARLLASEGALVATSDVPEGVRDVLRRRLSRLPQPAVAVLRLAAVVGREADVETLVGAADTDEGAVLDALEAGLIAGLLTEPAPGRVRFVHGLVRDTMYTDLSQLRRTRMHAKVAACTRQLRPDDYPALAYHYARAASSDTAALAVDYAVRAAELAERRYAYDAAIELLEGAVLTVEAVAGDRDQLRIDLLGRLLRAQARAGAVAQARQTRDRALDIAVAGGREDLLIAAFTAWNVPTPWQIRPYGVIDHRVVGLLSRLLRKPDLDPATRVRLLDAFTAELDGEDDPRGPAAGLEAFELAASLPDPAVRALGLAARARTMRFDLEAGERAEVGARLAELARAHDMVAYEWAAEQILANCAAAGNDAAGVRDRIARQGALATAYQLPEPQAIILSARAALAHVAGDYAEAQRLYDEALEYMRRQGSLHADGFHFLATASLLISQGRFQEYLAQTRATQAALGPIADDALALALVEAGRPDEARAIAVGEHRHRPDYFQSAFMAVRGLAVVALGRADLAPAVIEALLPVRTQIAGMSSTSIAMRPVAYILGRLFELLGDHDRAAEHFQLSRDVAATWGAAHWVADAEAALSGLRAHPR</sequence>
<dbReference type="SUPFAM" id="SSF46894">
    <property type="entry name" value="C-terminal effector domain of the bipartite response regulators"/>
    <property type="match status" value="1"/>
</dbReference>
<dbReference type="SMART" id="SM00862">
    <property type="entry name" value="Trans_reg_C"/>
    <property type="match status" value="1"/>
</dbReference>
<dbReference type="InterPro" id="IPR036388">
    <property type="entry name" value="WH-like_DNA-bd_sf"/>
</dbReference>
<dbReference type="InterPro" id="IPR019734">
    <property type="entry name" value="TPR_rpt"/>
</dbReference>
<dbReference type="Pfam" id="PF13191">
    <property type="entry name" value="AAA_16"/>
    <property type="match status" value="1"/>
</dbReference>
<dbReference type="Gene3D" id="1.25.40.10">
    <property type="entry name" value="Tetratricopeptide repeat domain"/>
    <property type="match status" value="1"/>
</dbReference>